<sequence>MPKIPPFVELKNLFRDAAKAAGQPISAREAHRQAQGFMLSNAVESREDEAYFRGISDETGEEAVKNVLIEYLRKYGTLRGPVAA</sequence>
<name>A0A9E7V2K3_9CAUD</name>
<evidence type="ECO:0000313" key="2">
    <source>
        <dbReference type="Proteomes" id="UP001156221"/>
    </source>
</evidence>
<dbReference type="KEGG" id="vg:80034710"/>
<evidence type="ECO:0000313" key="1">
    <source>
        <dbReference type="EMBL" id="UYM26595.1"/>
    </source>
</evidence>
<keyword evidence="2" id="KW-1185">Reference proteome</keyword>
<dbReference type="RefSeq" id="YP_010761339.1">
    <property type="nucleotide sequence ID" value="NC_073594.1"/>
</dbReference>
<dbReference type="EMBL" id="OP580516">
    <property type="protein sequence ID" value="UYM26595.1"/>
    <property type="molecule type" value="Genomic_DNA"/>
</dbReference>
<gene>
    <name evidence="1" type="primary">46</name>
    <name evidence="1" type="ORF">SEA_BAUER_46</name>
</gene>
<accession>A0A9E7V2K3</accession>
<reference evidence="1" key="1">
    <citation type="submission" date="2022-10" db="EMBL/GenBank/DDBJ databases">
        <authorList>
            <person name="Shreffler J."/>
            <person name="Spring A.M."/>
            <person name="Klyczek K."/>
            <person name="Garlena R.A."/>
            <person name="Russell D.A."/>
            <person name="Pope W.H."/>
            <person name="Jacobs-Sera D."/>
            <person name="Hatfull G.F."/>
        </authorList>
    </citation>
    <scope>NUCLEOTIDE SEQUENCE</scope>
</reference>
<dbReference type="Proteomes" id="UP001156221">
    <property type="component" value="Segment"/>
</dbReference>
<dbReference type="GeneID" id="80034710"/>
<protein>
    <submittedName>
        <fullName evidence="1">Uncharacterized protein</fullName>
    </submittedName>
</protein>
<proteinExistence type="predicted"/>
<organism evidence="1 2">
    <name type="scientific">Arthrobacter phage Bauer</name>
    <dbReference type="NCBI Taxonomy" id="2985648"/>
    <lineage>
        <taxon>Viruses</taxon>
        <taxon>Duplodnaviria</taxon>
        <taxon>Heunggongvirae</taxon>
        <taxon>Uroviricota</taxon>
        <taxon>Caudoviricetes</taxon>
        <taxon>Bauervirus</taxon>
        <taxon>Bauervirus bauer</taxon>
    </lineage>
</organism>